<protein>
    <recommendedName>
        <fullName evidence="1">Aspartate/glutamate/uridylate kinase domain-containing protein</fullName>
    </recommendedName>
</protein>
<sequence>MEYTSVVFKIGGKILENFEDLNSTISQLTQLYDKGRIQKIILIPGGGTLANFIRKVYSELQFTEELGHWMGVISMNYNGIELNKKFPELDVIEDITRLKKLDKFLCIFLPYRFLKENDRLPHSWDVTSDSISLFLTKELEIPHCFLIKDVDGILNNENQVMRELTTSEYKKMKKSGKLSEFESIEEELKNQSRPVDSYLITLIEKWKISCVILNGKANTYRITDYFDKSKSNSEKIFSRIK</sequence>
<evidence type="ECO:0000313" key="2">
    <source>
        <dbReference type="EMBL" id="KKN37667.1"/>
    </source>
</evidence>
<feature type="domain" description="Aspartate/glutamate/uridylate kinase" evidence="1">
    <location>
        <begin position="6"/>
        <end position="212"/>
    </location>
</feature>
<comment type="caution">
    <text evidence="2">The sequence shown here is derived from an EMBL/GenBank/DDBJ whole genome shotgun (WGS) entry which is preliminary data.</text>
</comment>
<dbReference type="InterPro" id="IPR001048">
    <property type="entry name" value="Asp/Glu/Uridylate_kinase"/>
</dbReference>
<evidence type="ECO:0000259" key="1">
    <source>
        <dbReference type="Pfam" id="PF00696"/>
    </source>
</evidence>
<gene>
    <name evidence="2" type="ORF">LCGC14_0761090</name>
</gene>
<dbReference type="EMBL" id="LAZR01001879">
    <property type="protein sequence ID" value="KKN37667.1"/>
    <property type="molecule type" value="Genomic_DNA"/>
</dbReference>
<accession>A0A0F9QKY4</accession>
<organism evidence="2">
    <name type="scientific">marine sediment metagenome</name>
    <dbReference type="NCBI Taxonomy" id="412755"/>
    <lineage>
        <taxon>unclassified sequences</taxon>
        <taxon>metagenomes</taxon>
        <taxon>ecological metagenomes</taxon>
    </lineage>
</organism>
<dbReference type="Gene3D" id="3.40.1160.10">
    <property type="entry name" value="Acetylglutamate kinase-like"/>
    <property type="match status" value="1"/>
</dbReference>
<dbReference type="InterPro" id="IPR036393">
    <property type="entry name" value="AceGlu_kinase-like_sf"/>
</dbReference>
<reference evidence="2" key="1">
    <citation type="journal article" date="2015" name="Nature">
        <title>Complex archaea that bridge the gap between prokaryotes and eukaryotes.</title>
        <authorList>
            <person name="Spang A."/>
            <person name="Saw J.H."/>
            <person name="Jorgensen S.L."/>
            <person name="Zaremba-Niedzwiedzka K."/>
            <person name="Martijn J."/>
            <person name="Lind A.E."/>
            <person name="van Eijk R."/>
            <person name="Schleper C."/>
            <person name="Guy L."/>
            <person name="Ettema T.J."/>
        </authorList>
    </citation>
    <scope>NUCLEOTIDE SEQUENCE</scope>
</reference>
<proteinExistence type="predicted"/>
<dbReference type="Pfam" id="PF00696">
    <property type="entry name" value="AA_kinase"/>
    <property type="match status" value="1"/>
</dbReference>
<dbReference type="AlphaFoldDB" id="A0A0F9QKY4"/>
<name>A0A0F9QKY4_9ZZZZ</name>
<dbReference type="SUPFAM" id="SSF53633">
    <property type="entry name" value="Carbamate kinase-like"/>
    <property type="match status" value="1"/>
</dbReference>